<dbReference type="InterPro" id="IPR003661">
    <property type="entry name" value="HisK_dim/P_dom"/>
</dbReference>
<sequence length="805" mass="92237">MKTSMWLKLKILLGYVILLLLLVLTIHIFRKEQTRRNSLRQDEHELACIRHLAGETYAGLLGLATYGETASVWDESDLGLYHTKKDSVCNMLQTLKRYVKSPEQQSRIDSLCLLLERKELLLDTVMDTFGRLRKTGEIVNSKIPAIVSHIQQADVLPAEKKKEEETPKKGFWSFIRPGRKKSAYLQQKEQLERQRQSIGKHQGTTSVTSMLHSLDREVTDMQKAERERLLEQMDLLYSNNTDLNHRLHRIVRDFEADAGIRLDERYRQFISTRDRSFHTVSLLAVLISLLTVLLYLIIHRDLNRINQYQRQLEASNRENTELLQSRKRMMLTIAHDLRAPLATIKGCAELLPGEEKKSRKDEYAENILHSSDYMIGLVNTLIGFYLLDTGRNKPILSIFRLETLFSETARNYGSLAKKKKLRLTTAFSGLDVVVSGDRSQLQQILNNLLSNAIKFTRQGEIRLQAEYRNKELHFSVQDTGTGMTEEETTRIFTAFERLDNARNVPGFGLGLAIASRLVSGMQGSLTVKSKPGEGSTFTAFLPLLEADESTQMDETRIATDYHLDGINVLVIDDDRMQLNITKEMFNRNGVRCDCCQTSRELVTRLRSQRYDLLLTDIQMPETDGYGILELLRASNMENAKTIPVIAVTARVDDDNEYLSGGFSGCIHKPFSMEELINTVAQVIGEKDRKEYAPDFSLILSGEDNREEMLALFIEESRKDLAALTAALDRQDKEAAASILHKNLPLWETVRLDFPLSHLRELVTEPATEWTNRQSMEMRDIIRAVEKLIVYAEKYGRKAYENNPDY</sequence>
<dbReference type="InterPro" id="IPR001789">
    <property type="entry name" value="Sig_transdc_resp-reg_receiver"/>
</dbReference>
<keyword evidence="18" id="KW-1185">Reference proteome</keyword>
<dbReference type="GO" id="GO:0005886">
    <property type="term" value="C:plasma membrane"/>
    <property type="evidence" value="ECO:0007669"/>
    <property type="project" value="UniProtKB-SubCell"/>
</dbReference>
<evidence type="ECO:0000256" key="9">
    <source>
        <dbReference type="ARBA" id="ARBA00022840"/>
    </source>
</evidence>
<evidence type="ECO:0000256" key="12">
    <source>
        <dbReference type="PROSITE-ProRule" id="PRU00169"/>
    </source>
</evidence>
<evidence type="ECO:0000256" key="2">
    <source>
        <dbReference type="ARBA" id="ARBA00004236"/>
    </source>
</evidence>
<dbReference type="InterPro" id="IPR011006">
    <property type="entry name" value="CheY-like_superfamily"/>
</dbReference>
<dbReference type="SMART" id="SM00387">
    <property type="entry name" value="HATPase_c"/>
    <property type="match status" value="1"/>
</dbReference>
<dbReference type="GO" id="GO:0005524">
    <property type="term" value="F:ATP binding"/>
    <property type="evidence" value="ECO:0007669"/>
    <property type="project" value="UniProtKB-KW"/>
</dbReference>
<comment type="caution">
    <text evidence="17">The sequence shown here is derived from an EMBL/GenBank/DDBJ whole genome shotgun (WGS) entry which is preliminary data.</text>
</comment>
<evidence type="ECO:0000259" key="15">
    <source>
        <dbReference type="PROSITE" id="PS50109"/>
    </source>
</evidence>
<keyword evidence="9" id="KW-0067">ATP-binding</keyword>
<keyword evidence="6" id="KW-0808">Transferase</keyword>
<dbReference type="PANTHER" id="PTHR43047">
    <property type="entry name" value="TWO-COMPONENT HISTIDINE PROTEIN KINASE"/>
    <property type="match status" value="1"/>
</dbReference>
<feature type="modified residue" description="4-aspartylphosphate" evidence="12">
    <location>
        <position position="616"/>
    </location>
</feature>
<dbReference type="SUPFAM" id="SSF47226">
    <property type="entry name" value="Histidine-containing phosphotransfer domain, HPT domain"/>
    <property type="match status" value="1"/>
</dbReference>
<proteinExistence type="predicted"/>
<evidence type="ECO:0000256" key="4">
    <source>
        <dbReference type="ARBA" id="ARBA00022475"/>
    </source>
</evidence>
<dbReference type="InterPro" id="IPR036097">
    <property type="entry name" value="HisK_dim/P_sf"/>
</dbReference>
<dbReference type="Pfam" id="PF00072">
    <property type="entry name" value="Response_reg"/>
    <property type="match status" value="1"/>
</dbReference>
<keyword evidence="13" id="KW-0175">Coiled coil</keyword>
<dbReference type="EMBL" id="BHWB01000014">
    <property type="protein sequence ID" value="GCB36720.1"/>
    <property type="molecule type" value="Genomic_DNA"/>
</dbReference>
<dbReference type="Gene3D" id="1.10.287.130">
    <property type="match status" value="1"/>
</dbReference>
<comment type="subcellular location">
    <subcellularLocation>
        <location evidence="2">Cell membrane</location>
    </subcellularLocation>
</comment>
<evidence type="ECO:0000256" key="13">
    <source>
        <dbReference type="SAM" id="Coils"/>
    </source>
</evidence>
<evidence type="ECO:0000313" key="17">
    <source>
        <dbReference type="EMBL" id="GCB36720.1"/>
    </source>
</evidence>
<evidence type="ECO:0000256" key="3">
    <source>
        <dbReference type="ARBA" id="ARBA00012438"/>
    </source>
</evidence>
<accession>A0A401LYV0</accession>
<dbReference type="InterPro" id="IPR004358">
    <property type="entry name" value="Sig_transdc_His_kin-like_C"/>
</dbReference>
<dbReference type="SUPFAM" id="SSF52172">
    <property type="entry name" value="CheY-like"/>
    <property type="match status" value="1"/>
</dbReference>
<keyword evidence="7" id="KW-0547">Nucleotide-binding</keyword>
<evidence type="ECO:0000256" key="6">
    <source>
        <dbReference type="ARBA" id="ARBA00022679"/>
    </source>
</evidence>
<comment type="catalytic activity">
    <reaction evidence="1">
        <text>ATP + protein L-histidine = ADP + protein N-phospho-L-histidine.</text>
        <dbReference type="EC" id="2.7.13.3"/>
    </reaction>
</comment>
<dbReference type="PANTHER" id="PTHR43047:SF72">
    <property type="entry name" value="OSMOSENSING HISTIDINE PROTEIN KINASE SLN1"/>
    <property type="match status" value="1"/>
</dbReference>
<evidence type="ECO:0000313" key="18">
    <source>
        <dbReference type="Proteomes" id="UP000288079"/>
    </source>
</evidence>
<gene>
    <name evidence="17" type="ORF">KGMB02408_36650</name>
</gene>
<organism evidence="17 18">
    <name type="scientific">Bacteroides faecalis</name>
    <dbReference type="NCBI Taxonomy" id="2447885"/>
    <lineage>
        <taxon>Bacteria</taxon>
        <taxon>Pseudomonadati</taxon>
        <taxon>Bacteroidota</taxon>
        <taxon>Bacteroidia</taxon>
        <taxon>Bacteroidales</taxon>
        <taxon>Bacteroidaceae</taxon>
        <taxon>Bacteroides</taxon>
    </lineage>
</organism>
<keyword evidence="8 17" id="KW-0418">Kinase</keyword>
<dbReference type="InterPro" id="IPR005467">
    <property type="entry name" value="His_kinase_dom"/>
</dbReference>
<protein>
    <recommendedName>
        <fullName evidence="3">histidine kinase</fullName>
        <ecNumber evidence="3">2.7.13.3</ecNumber>
    </recommendedName>
</protein>
<dbReference type="FunFam" id="3.30.565.10:FF:000023">
    <property type="entry name" value="PAS domain-containing sensor histidine kinase"/>
    <property type="match status" value="1"/>
</dbReference>
<dbReference type="Gene3D" id="3.30.565.10">
    <property type="entry name" value="Histidine kinase-like ATPase, C-terminal domain"/>
    <property type="match status" value="1"/>
</dbReference>
<dbReference type="CDD" id="cd16922">
    <property type="entry name" value="HATPase_EvgS-ArcB-TorS-like"/>
    <property type="match status" value="1"/>
</dbReference>
<evidence type="ECO:0000256" key="14">
    <source>
        <dbReference type="SAM" id="Phobius"/>
    </source>
</evidence>
<feature type="transmembrane region" description="Helical" evidence="14">
    <location>
        <begin position="12"/>
        <end position="30"/>
    </location>
</feature>
<dbReference type="Pfam" id="PF00512">
    <property type="entry name" value="HisKA"/>
    <property type="match status" value="1"/>
</dbReference>
<dbReference type="AlphaFoldDB" id="A0A401LYV0"/>
<dbReference type="PROSITE" id="PS50109">
    <property type="entry name" value="HIS_KIN"/>
    <property type="match status" value="1"/>
</dbReference>
<dbReference type="InterPro" id="IPR036890">
    <property type="entry name" value="HATPase_C_sf"/>
</dbReference>
<dbReference type="GO" id="GO:0000155">
    <property type="term" value="F:phosphorelay sensor kinase activity"/>
    <property type="evidence" value="ECO:0007669"/>
    <property type="project" value="InterPro"/>
</dbReference>
<feature type="domain" description="Histidine kinase" evidence="15">
    <location>
        <begin position="332"/>
        <end position="545"/>
    </location>
</feature>
<dbReference type="InterPro" id="IPR036641">
    <property type="entry name" value="HPT_dom_sf"/>
</dbReference>
<dbReference type="EC" id="2.7.13.3" evidence="3"/>
<dbReference type="CDD" id="cd17546">
    <property type="entry name" value="REC_hyHK_CKI1_RcsC-like"/>
    <property type="match status" value="1"/>
</dbReference>
<dbReference type="SUPFAM" id="SSF55874">
    <property type="entry name" value="ATPase domain of HSP90 chaperone/DNA topoisomerase II/histidine kinase"/>
    <property type="match status" value="1"/>
</dbReference>
<feature type="domain" description="Response regulatory" evidence="16">
    <location>
        <begin position="567"/>
        <end position="683"/>
    </location>
</feature>
<keyword evidence="14" id="KW-0812">Transmembrane</keyword>
<evidence type="ECO:0000256" key="7">
    <source>
        <dbReference type="ARBA" id="ARBA00022741"/>
    </source>
</evidence>
<evidence type="ECO:0000259" key="16">
    <source>
        <dbReference type="PROSITE" id="PS50110"/>
    </source>
</evidence>
<dbReference type="Pfam" id="PF02518">
    <property type="entry name" value="HATPase_c"/>
    <property type="match status" value="1"/>
</dbReference>
<name>A0A401LYV0_9BACE</name>
<dbReference type="SMART" id="SM00388">
    <property type="entry name" value="HisKA"/>
    <property type="match status" value="1"/>
</dbReference>
<evidence type="ECO:0000256" key="5">
    <source>
        <dbReference type="ARBA" id="ARBA00022553"/>
    </source>
</evidence>
<evidence type="ECO:0000256" key="11">
    <source>
        <dbReference type="ARBA" id="ARBA00023136"/>
    </source>
</evidence>
<dbReference type="InterPro" id="IPR003594">
    <property type="entry name" value="HATPase_dom"/>
</dbReference>
<dbReference type="CDD" id="cd00082">
    <property type="entry name" value="HisKA"/>
    <property type="match status" value="1"/>
</dbReference>
<evidence type="ECO:0000256" key="10">
    <source>
        <dbReference type="ARBA" id="ARBA00023012"/>
    </source>
</evidence>
<reference evidence="17 18" key="1">
    <citation type="submission" date="2018-10" db="EMBL/GenBank/DDBJ databases">
        <title>Draft Genome Sequence of Bacteroides sp. KCTC 15687.</title>
        <authorList>
            <person name="Yu S.Y."/>
            <person name="Kim J.S."/>
            <person name="Oh B.S."/>
            <person name="Park S.H."/>
            <person name="Kang S.W."/>
            <person name="Park J.E."/>
            <person name="Choi S.H."/>
            <person name="Han K.I."/>
            <person name="Lee K.C."/>
            <person name="Eom M.K."/>
            <person name="Suh M.K."/>
            <person name="Lee D.H."/>
            <person name="Yoon H."/>
            <person name="Kim B."/>
            <person name="Yang S.J."/>
            <person name="Lee J.S."/>
            <person name="Lee J.H."/>
        </authorList>
    </citation>
    <scope>NUCLEOTIDE SEQUENCE [LARGE SCALE GENOMIC DNA]</scope>
    <source>
        <strain evidence="17 18">KCTC 15687</strain>
    </source>
</reference>
<feature type="transmembrane region" description="Helical" evidence="14">
    <location>
        <begin position="277"/>
        <end position="298"/>
    </location>
</feature>
<feature type="coiled-coil region" evidence="13">
    <location>
        <begin position="298"/>
        <end position="325"/>
    </location>
</feature>
<dbReference type="SUPFAM" id="SSF47384">
    <property type="entry name" value="Homodimeric domain of signal transducing histidine kinase"/>
    <property type="match status" value="1"/>
</dbReference>
<dbReference type="Proteomes" id="UP000288079">
    <property type="component" value="Unassembled WGS sequence"/>
</dbReference>
<dbReference type="GO" id="GO:0009927">
    <property type="term" value="F:histidine phosphotransfer kinase activity"/>
    <property type="evidence" value="ECO:0007669"/>
    <property type="project" value="TreeGrafter"/>
</dbReference>
<keyword evidence="11 14" id="KW-0472">Membrane</keyword>
<evidence type="ECO:0000256" key="8">
    <source>
        <dbReference type="ARBA" id="ARBA00022777"/>
    </source>
</evidence>
<keyword evidence="4" id="KW-1003">Cell membrane</keyword>
<keyword evidence="14" id="KW-1133">Transmembrane helix</keyword>
<dbReference type="PROSITE" id="PS50110">
    <property type="entry name" value="RESPONSE_REGULATORY"/>
    <property type="match status" value="1"/>
</dbReference>
<dbReference type="SMART" id="SM00448">
    <property type="entry name" value="REC"/>
    <property type="match status" value="1"/>
</dbReference>
<dbReference type="PRINTS" id="PR00344">
    <property type="entry name" value="BCTRLSENSOR"/>
</dbReference>
<keyword evidence="10" id="KW-0902">Two-component regulatory system</keyword>
<evidence type="ECO:0000256" key="1">
    <source>
        <dbReference type="ARBA" id="ARBA00000085"/>
    </source>
</evidence>
<keyword evidence="5 12" id="KW-0597">Phosphoprotein</keyword>
<dbReference type="Gene3D" id="3.40.50.2300">
    <property type="match status" value="1"/>
</dbReference>
<dbReference type="FunFam" id="1.10.287.130:FF:000120">
    <property type="entry name" value="RteA, two-component system histidine kinase, with response regulator receiver domain"/>
    <property type="match status" value="1"/>
</dbReference>